<comment type="subcellular location">
    <subcellularLocation>
        <location evidence="1">Cell membrane</location>
    </subcellularLocation>
</comment>
<dbReference type="OrthoDB" id="9766909at2"/>
<evidence type="ECO:0000256" key="5">
    <source>
        <dbReference type="ARBA" id="ARBA00022475"/>
    </source>
</evidence>
<feature type="transmembrane region" description="Helical" evidence="18">
    <location>
        <begin position="20"/>
        <end position="41"/>
    </location>
</feature>
<evidence type="ECO:0000256" key="7">
    <source>
        <dbReference type="ARBA" id="ARBA00022670"/>
    </source>
</evidence>
<proteinExistence type="inferred from homology"/>
<organism evidence="21 23">
    <name type="scientific">Formosa algae</name>
    <dbReference type="NCBI Taxonomy" id="225843"/>
    <lineage>
        <taxon>Bacteria</taxon>
        <taxon>Pseudomonadati</taxon>
        <taxon>Bacteroidota</taxon>
        <taxon>Flavobacteriia</taxon>
        <taxon>Flavobacteriales</taxon>
        <taxon>Flavobacteriaceae</taxon>
        <taxon>Formosa</taxon>
    </lineage>
</organism>
<dbReference type="SUPFAM" id="SSF53955">
    <property type="entry name" value="Lysozyme-like"/>
    <property type="match status" value="1"/>
</dbReference>
<keyword evidence="5" id="KW-1003">Cell membrane</keyword>
<dbReference type="Pfam" id="PF00912">
    <property type="entry name" value="Transgly"/>
    <property type="match status" value="1"/>
</dbReference>
<dbReference type="InterPro" id="IPR023346">
    <property type="entry name" value="Lysozyme-like_dom_sf"/>
</dbReference>
<keyword evidence="8 21" id="KW-0328">Glycosyltransferase</keyword>
<evidence type="ECO:0000256" key="17">
    <source>
        <dbReference type="ARBA" id="ARBA00049902"/>
    </source>
</evidence>
<feature type="domain" description="Glycosyl transferase family 51" evidence="20">
    <location>
        <begin position="66"/>
        <end position="243"/>
    </location>
</feature>
<comment type="catalytic activity">
    <reaction evidence="16">
        <text>Preferential cleavage: (Ac)2-L-Lys-D-Ala-|-D-Ala. Also transpeptidation of peptidyl-alanyl moieties that are N-acyl substituents of D-alanine.</text>
        <dbReference type="EC" id="3.4.16.4"/>
    </reaction>
</comment>
<dbReference type="SUPFAM" id="SSF56601">
    <property type="entry name" value="beta-lactamase/transpeptidase-like"/>
    <property type="match status" value="1"/>
</dbReference>
<dbReference type="InterPro" id="IPR001460">
    <property type="entry name" value="PCN-bd_Tpept"/>
</dbReference>
<evidence type="ECO:0000259" key="20">
    <source>
        <dbReference type="Pfam" id="PF00912"/>
    </source>
</evidence>
<evidence type="ECO:0000256" key="10">
    <source>
        <dbReference type="ARBA" id="ARBA00022801"/>
    </source>
</evidence>
<evidence type="ECO:0000256" key="11">
    <source>
        <dbReference type="ARBA" id="ARBA00022960"/>
    </source>
</evidence>
<dbReference type="AlphaFoldDB" id="A0A9X0YIN2"/>
<evidence type="ECO:0000256" key="15">
    <source>
        <dbReference type="ARBA" id="ARBA00023316"/>
    </source>
</evidence>
<evidence type="ECO:0000313" key="21">
    <source>
        <dbReference type="EMBL" id="MBP1838543.1"/>
    </source>
</evidence>
<dbReference type="EC" id="2.4.1.-" evidence="21"/>
<dbReference type="Proteomes" id="UP001231587">
    <property type="component" value="Unassembled WGS sequence"/>
</dbReference>
<dbReference type="InterPro" id="IPR012338">
    <property type="entry name" value="Beta-lactam/transpept-like"/>
</dbReference>
<evidence type="ECO:0000259" key="19">
    <source>
        <dbReference type="Pfam" id="PF00905"/>
    </source>
</evidence>
<dbReference type="EMBL" id="JAUSUU010000004">
    <property type="protein sequence ID" value="MDQ0335043.1"/>
    <property type="molecule type" value="Genomic_DNA"/>
</dbReference>
<gene>
    <name evidence="21" type="ORF">J2Z56_000439</name>
    <name evidence="22" type="ORF">J2Z57_001489</name>
</gene>
<reference evidence="21" key="1">
    <citation type="submission" date="2021-03" db="EMBL/GenBank/DDBJ databases">
        <title>Genomic Encyclopedia of Type Strains, Phase IV (KMG-IV): sequencing the most valuable type-strain genomes for metagenomic binning, comparative biology and taxonomic classification.</title>
        <authorList>
            <person name="Goeker M."/>
        </authorList>
    </citation>
    <scope>NUCLEOTIDE SEQUENCE</scope>
    <source>
        <strain evidence="21">DSM 15523</strain>
        <strain evidence="22 24">DSM 16476</strain>
    </source>
</reference>
<keyword evidence="10 21" id="KW-0378">Hydrolase</keyword>
<dbReference type="GO" id="GO:0008360">
    <property type="term" value="P:regulation of cell shape"/>
    <property type="evidence" value="ECO:0007669"/>
    <property type="project" value="UniProtKB-KW"/>
</dbReference>
<evidence type="ECO:0000256" key="8">
    <source>
        <dbReference type="ARBA" id="ARBA00022676"/>
    </source>
</evidence>
<keyword evidence="24" id="KW-1185">Reference proteome</keyword>
<protein>
    <submittedName>
        <fullName evidence="21">Penicillin-binding protein 1A</fullName>
        <ecNumber evidence="21">2.4.1.-</ecNumber>
        <ecNumber evidence="21">3.4.-.-</ecNumber>
    </submittedName>
</protein>
<dbReference type="EC" id="3.4.-.-" evidence="21"/>
<keyword evidence="9 21" id="KW-0808">Transferase</keyword>
<accession>A0A9X0YIN2</accession>
<keyword evidence="18" id="KW-1133">Transmembrane helix</keyword>
<feature type="domain" description="Penicillin-binding protein transpeptidase" evidence="19">
    <location>
        <begin position="428"/>
        <end position="685"/>
    </location>
</feature>
<dbReference type="EMBL" id="JAGGJQ010000001">
    <property type="protein sequence ID" value="MBP1838543.1"/>
    <property type="molecule type" value="Genomic_DNA"/>
</dbReference>
<dbReference type="Pfam" id="PF00905">
    <property type="entry name" value="Transpeptidase"/>
    <property type="match status" value="1"/>
</dbReference>
<dbReference type="RefSeq" id="WP_057782580.1">
    <property type="nucleotide sequence ID" value="NZ_JAGGJQ010000001.1"/>
</dbReference>
<evidence type="ECO:0000256" key="9">
    <source>
        <dbReference type="ARBA" id="ARBA00022679"/>
    </source>
</evidence>
<evidence type="ECO:0000313" key="23">
    <source>
        <dbReference type="Proteomes" id="UP001138672"/>
    </source>
</evidence>
<comment type="caution">
    <text evidence="21">The sequence shown here is derived from an EMBL/GenBank/DDBJ whole genome shotgun (WGS) entry which is preliminary data.</text>
</comment>
<comment type="pathway">
    <text evidence="2">Cell wall biogenesis; peptidoglycan biosynthesis.</text>
</comment>
<keyword evidence="14" id="KW-0511">Multifunctional enzyme</keyword>
<evidence type="ECO:0000256" key="6">
    <source>
        <dbReference type="ARBA" id="ARBA00022645"/>
    </source>
</evidence>
<evidence type="ECO:0000256" key="4">
    <source>
        <dbReference type="ARBA" id="ARBA00007739"/>
    </source>
</evidence>
<evidence type="ECO:0000256" key="18">
    <source>
        <dbReference type="SAM" id="Phobius"/>
    </source>
</evidence>
<keyword evidence="12" id="KW-0573">Peptidoglycan synthesis</keyword>
<dbReference type="GO" id="GO:0008955">
    <property type="term" value="F:peptidoglycan glycosyltransferase activity"/>
    <property type="evidence" value="ECO:0007669"/>
    <property type="project" value="UniProtKB-EC"/>
</dbReference>
<evidence type="ECO:0000256" key="3">
    <source>
        <dbReference type="ARBA" id="ARBA00007090"/>
    </source>
</evidence>
<evidence type="ECO:0000256" key="13">
    <source>
        <dbReference type="ARBA" id="ARBA00023136"/>
    </source>
</evidence>
<dbReference type="GO" id="GO:0009252">
    <property type="term" value="P:peptidoglycan biosynthetic process"/>
    <property type="evidence" value="ECO:0007669"/>
    <property type="project" value="UniProtKB-KW"/>
</dbReference>
<dbReference type="GO" id="GO:0005886">
    <property type="term" value="C:plasma membrane"/>
    <property type="evidence" value="ECO:0007669"/>
    <property type="project" value="UniProtKB-SubCell"/>
</dbReference>
<dbReference type="InterPro" id="IPR001264">
    <property type="entry name" value="Glyco_trans_51"/>
</dbReference>
<evidence type="ECO:0000256" key="2">
    <source>
        <dbReference type="ARBA" id="ARBA00004752"/>
    </source>
</evidence>
<keyword evidence="6" id="KW-0121">Carboxypeptidase</keyword>
<keyword evidence="18" id="KW-0812">Transmembrane</keyword>
<comment type="similarity">
    <text evidence="3">In the C-terminal section; belongs to the transpeptidase family.</text>
</comment>
<keyword evidence="15" id="KW-0961">Cell wall biogenesis/degradation</keyword>
<dbReference type="GO" id="GO:0006508">
    <property type="term" value="P:proteolysis"/>
    <property type="evidence" value="ECO:0007669"/>
    <property type="project" value="UniProtKB-KW"/>
</dbReference>
<dbReference type="PANTHER" id="PTHR32282:SF11">
    <property type="entry name" value="PENICILLIN-BINDING PROTEIN 1B"/>
    <property type="match status" value="1"/>
</dbReference>
<dbReference type="PANTHER" id="PTHR32282">
    <property type="entry name" value="BINDING PROTEIN TRANSPEPTIDASE, PUTATIVE-RELATED"/>
    <property type="match status" value="1"/>
</dbReference>
<evidence type="ECO:0000256" key="1">
    <source>
        <dbReference type="ARBA" id="ARBA00004236"/>
    </source>
</evidence>
<keyword evidence="13 18" id="KW-0472">Membrane</keyword>
<dbReference type="Gene3D" id="3.40.710.10">
    <property type="entry name" value="DD-peptidase/beta-lactamase superfamily"/>
    <property type="match status" value="2"/>
</dbReference>
<evidence type="ECO:0000313" key="22">
    <source>
        <dbReference type="EMBL" id="MDQ0335043.1"/>
    </source>
</evidence>
<evidence type="ECO:0000256" key="16">
    <source>
        <dbReference type="ARBA" id="ARBA00034000"/>
    </source>
</evidence>
<dbReference type="Proteomes" id="UP001138672">
    <property type="component" value="Unassembled WGS sequence"/>
</dbReference>
<comment type="catalytic activity">
    <reaction evidence="17">
        <text>[GlcNAc-(1-&gt;4)-Mur2Ac(oyl-L-Ala-gamma-D-Glu-L-Lys-D-Ala-D-Ala)](n)-di-trans,octa-cis-undecaprenyl diphosphate + beta-D-GlcNAc-(1-&gt;4)-Mur2Ac(oyl-L-Ala-gamma-D-Glu-L-Lys-D-Ala-D-Ala)-di-trans,octa-cis-undecaprenyl diphosphate = [GlcNAc-(1-&gt;4)-Mur2Ac(oyl-L-Ala-gamma-D-Glu-L-Lys-D-Ala-D-Ala)](n+1)-di-trans,octa-cis-undecaprenyl diphosphate + di-trans,octa-cis-undecaprenyl diphosphate + H(+)</text>
        <dbReference type="Rhea" id="RHEA:23708"/>
        <dbReference type="Rhea" id="RHEA-COMP:9602"/>
        <dbReference type="Rhea" id="RHEA-COMP:9603"/>
        <dbReference type="ChEBI" id="CHEBI:15378"/>
        <dbReference type="ChEBI" id="CHEBI:58405"/>
        <dbReference type="ChEBI" id="CHEBI:60033"/>
        <dbReference type="ChEBI" id="CHEBI:78435"/>
        <dbReference type="EC" id="2.4.99.28"/>
    </reaction>
</comment>
<dbReference type="InterPro" id="IPR036950">
    <property type="entry name" value="PBP_transglycosylase"/>
</dbReference>
<keyword evidence="7" id="KW-0645">Protease</keyword>
<name>A0A9X0YIN2_9FLAO</name>
<evidence type="ECO:0000256" key="14">
    <source>
        <dbReference type="ARBA" id="ARBA00023268"/>
    </source>
</evidence>
<dbReference type="GO" id="GO:0008658">
    <property type="term" value="F:penicillin binding"/>
    <property type="evidence" value="ECO:0007669"/>
    <property type="project" value="InterPro"/>
</dbReference>
<dbReference type="GO" id="GO:0071555">
    <property type="term" value="P:cell wall organization"/>
    <property type="evidence" value="ECO:0007669"/>
    <property type="project" value="UniProtKB-KW"/>
</dbReference>
<dbReference type="GO" id="GO:0009002">
    <property type="term" value="F:serine-type D-Ala-D-Ala carboxypeptidase activity"/>
    <property type="evidence" value="ECO:0007669"/>
    <property type="project" value="UniProtKB-EC"/>
</dbReference>
<comment type="similarity">
    <text evidence="4">In the N-terminal section; belongs to the glycosyltransferase 51 family.</text>
</comment>
<dbReference type="InterPro" id="IPR050396">
    <property type="entry name" value="Glycosyltr_51/Transpeptidase"/>
</dbReference>
<evidence type="ECO:0000256" key="12">
    <source>
        <dbReference type="ARBA" id="ARBA00022984"/>
    </source>
</evidence>
<dbReference type="Gene3D" id="1.10.3810.10">
    <property type="entry name" value="Biosynthetic peptidoglycan transglycosylase-like"/>
    <property type="match status" value="1"/>
</dbReference>
<sequence>MAKKKQPVKEQSNAKYVRWFWALFLTGVIAFVLLFLSASAFGDLPDHTVLENPKTNLATEIISSDGKTLGKFYFNDNRTPIGYESLSQNLIDALVATEDIRFYEHSGIDGRGTLRAFAKMGKGGGASTISQQLAKLLFHGEGSKNIVERIGQKVKEWIIAIRLERQYTKEEIIAQYFNIYDFGNNGDGIKSASNIYFGKQPKDLNLKESAMLVGMFKNSSLYNPRSNPVGVKNRRNVVLAQMQKYGYITERVKDSLQQTDLDLNYTPESHREGIATYFREYLKKFMKDWINKNPKPDGTKYNLYGDGLKVYTTIDSRMQQYAEEAVQNHMIDLQKEFDIQNTPDRNPTTPFLGLTKDEVDGLLKRSMRQSERWRKMKRMKKSDEEIIKSFNTPIPMTLFSWQGDIDTIMKPLDSMRYYKKFLHPGMMSMDPETGHVKAWVGGMNYRHFQYDHVKQGKRQVGSTFKPFVYATAIDQLHLSPCDEFPDVPYTIEEGRWGNLKDWTPENSGLTYGGTRTLKNALANSVNTITARLMDKVGPSHVIDMAHKLGVTTEIPEVPSIALGTVDLSVFEMVAAYATFANQGVYTEPVMVTSVEDKNNTILYQFTPKTKDVLSEEVAYVTVKLLEGVTESGSGARLRTQGAEKWNAMYREIMTGYPYKLTNPIAGKTGTTQNQSDGWFMGMVPNLVTGVWVGAEDRAVHFRSITYGQGASMALPIWGSYMSKCYADEDLNISTEAFKEPETLTIRVDCDASGNASDSDALQNQGTVDDLDF</sequence>
<evidence type="ECO:0000313" key="24">
    <source>
        <dbReference type="Proteomes" id="UP001231587"/>
    </source>
</evidence>
<keyword evidence="11" id="KW-0133">Cell shape</keyword>
<dbReference type="GO" id="GO:0030288">
    <property type="term" value="C:outer membrane-bounded periplasmic space"/>
    <property type="evidence" value="ECO:0007669"/>
    <property type="project" value="TreeGrafter"/>
</dbReference>